<keyword evidence="9" id="KW-1185">Reference proteome</keyword>
<keyword evidence="4" id="KW-0479">Metal-binding</keyword>
<comment type="cofactor">
    <cofactor evidence="1">
        <name>heme</name>
        <dbReference type="ChEBI" id="CHEBI:30413"/>
    </cofactor>
</comment>
<dbReference type="PANTHER" id="PTHR24302:SF15">
    <property type="entry name" value="FATTY-ACID PEROXYGENASE"/>
    <property type="match status" value="1"/>
</dbReference>
<dbReference type="GO" id="GO:0005506">
    <property type="term" value="F:iron ion binding"/>
    <property type="evidence" value="ECO:0007669"/>
    <property type="project" value="InterPro"/>
</dbReference>
<evidence type="ECO:0000256" key="3">
    <source>
        <dbReference type="ARBA" id="ARBA00022617"/>
    </source>
</evidence>
<evidence type="ECO:0000256" key="1">
    <source>
        <dbReference type="ARBA" id="ARBA00001971"/>
    </source>
</evidence>
<dbReference type="Proteomes" id="UP000070544">
    <property type="component" value="Unassembled WGS sequence"/>
</dbReference>
<dbReference type="InterPro" id="IPR001128">
    <property type="entry name" value="Cyt_P450"/>
</dbReference>
<dbReference type="InterPro" id="IPR002402">
    <property type="entry name" value="Cyt_P450_E_grp-II"/>
</dbReference>
<keyword evidence="5" id="KW-0560">Oxidoreductase</keyword>
<dbReference type="PRINTS" id="PR00464">
    <property type="entry name" value="EP450II"/>
</dbReference>
<proteinExistence type="inferred from homology"/>
<evidence type="ECO:0000256" key="5">
    <source>
        <dbReference type="ARBA" id="ARBA00023002"/>
    </source>
</evidence>
<dbReference type="EMBL" id="KQ965771">
    <property type="protein sequence ID" value="KXS14141.1"/>
    <property type="molecule type" value="Genomic_DNA"/>
</dbReference>
<dbReference type="Gene3D" id="1.10.630.10">
    <property type="entry name" value="Cytochrome P450"/>
    <property type="match status" value="1"/>
</dbReference>
<organism evidence="8 9">
    <name type="scientific">Gonapodya prolifera (strain JEL478)</name>
    <name type="common">Monoblepharis prolifera</name>
    <dbReference type="NCBI Taxonomy" id="1344416"/>
    <lineage>
        <taxon>Eukaryota</taxon>
        <taxon>Fungi</taxon>
        <taxon>Fungi incertae sedis</taxon>
        <taxon>Chytridiomycota</taxon>
        <taxon>Chytridiomycota incertae sedis</taxon>
        <taxon>Monoblepharidomycetes</taxon>
        <taxon>Monoblepharidales</taxon>
        <taxon>Gonapodyaceae</taxon>
        <taxon>Gonapodya</taxon>
    </lineage>
</organism>
<accession>A0A139ABH6</accession>
<dbReference type="InterPro" id="IPR036396">
    <property type="entry name" value="Cyt_P450_sf"/>
</dbReference>
<evidence type="ECO:0000256" key="7">
    <source>
        <dbReference type="ARBA" id="ARBA00023033"/>
    </source>
</evidence>
<evidence type="ECO:0000256" key="2">
    <source>
        <dbReference type="ARBA" id="ARBA00010617"/>
    </source>
</evidence>
<comment type="similarity">
    <text evidence="2">Belongs to the cytochrome P450 family.</text>
</comment>
<gene>
    <name evidence="8" type="ORF">M427DRAFT_355050</name>
</gene>
<dbReference type="InterPro" id="IPR050705">
    <property type="entry name" value="Cytochrome_P450_3A"/>
</dbReference>
<dbReference type="OrthoDB" id="1470350at2759"/>
<reference evidence="8 9" key="1">
    <citation type="journal article" date="2015" name="Genome Biol. Evol.">
        <title>Phylogenomic analyses indicate that early fungi evolved digesting cell walls of algal ancestors of land plants.</title>
        <authorList>
            <person name="Chang Y."/>
            <person name="Wang S."/>
            <person name="Sekimoto S."/>
            <person name="Aerts A.L."/>
            <person name="Choi C."/>
            <person name="Clum A."/>
            <person name="LaButti K.M."/>
            <person name="Lindquist E.A."/>
            <person name="Yee Ngan C."/>
            <person name="Ohm R.A."/>
            <person name="Salamov A.A."/>
            <person name="Grigoriev I.V."/>
            <person name="Spatafora J.W."/>
            <person name="Berbee M.L."/>
        </authorList>
    </citation>
    <scope>NUCLEOTIDE SEQUENCE [LARGE SCALE GENOMIC DNA]</scope>
    <source>
        <strain evidence="8 9">JEL478</strain>
    </source>
</reference>
<dbReference type="GO" id="GO:0008395">
    <property type="term" value="F:steroid hydroxylase activity"/>
    <property type="evidence" value="ECO:0007669"/>
    <property type="project" value="TreeGrafter"/>
</dbReference>
<evidence type="ECO:0000313" key="9">
    <source>
        <dbReference type="Proteomes" id="UP000070544"/>
    </source>
</evidence>
<keyword evidence="6" id="KW-0408">Iron</keyword>
<dbReference type="GO" id="GO:0020037">
    <property type="term" value="F:heme binding"/>
    <property type="evidence" value="ECO:0007669"/>
    <property type="project" value="InterPro"/>
</dbReference>
<evidence type="ECO:0000313" key="8">
    <source>
        <dbReference type="EMBL" id="KXS14141.1"/>
    </source>
</evidence>
<dbReference type="PANTHER" id="PTHR24302">
    <property type="entry name" value="CYTOCHROME P450 FAMILY 3"/>
    <property type="match status" value="1"/>
</dbReference>
<keyword evidence="3" id="KW-0349">Heme</keyword>
<dbReference type="STRING" id="1344416.A0A139ABH6"/>
<protein>
    <submittedName>
        <fullName evidence="8">Cytochrome P450</fullName>
    </submittedName>
</protein>
<dbReference type="SUPFAM" id="SSF48264">
    <property type="entry name" value="Cytochrome P450"/>
    <property type="match status" value="1"/>
</dbReference>
<evidence type="ECO:0000256" key="6">
    <source>
        <dbReference type="ARBA" id="ARBA00023004"/>
    </source>
</evidence>
<keyword evidence="7" id="KW-0503">Monooxygenase</keyword>
<dbReference type="Pfam" id="PF00067">
    <property type="entry name" value="p450"/>
    <property type="match status" value="1"/>
</dbReference>
<evidence type="ECO:0000256" key="4">
    <source>
        <dbReference type="ARBA" id="ARBA00022723"/>
    </source>
</evidence>
<name>A0A139ABH6_GONPJ</name>
<sequence>MAFLTFEGDKGVHTMISLPFVNNPPISQIKERDQANLEHHRKYGSVVRKVLLYNPSVRQVFITNPDLLRAIFVGKNWERFTRYHPGTEPFIPLSGGMLFQPNGKEWRESRDLLSRTFTAVTVRQYMPIIHEYVHVLIEQLAKEQAANLAGFDVQTIYNLYTFDVISRLVFGASLDSLKSRNRNYINAWDKGLGIATIRVVLGTLLGGASWSFQLRDKFFPGLKDRFNEQYNVIADLITTHINRAQSEKTEDIKSILDDTLRSAKLPAWMDSEQLRKHFIITFCIRSPFCLLGMTQQVPHSPL</sequence>
<dbReference type="GO" id="GO:0016705">
    <property type="term" value="F:oxidoreductase activity, acting on paired donors, with incorporation or reduction of molecular oxygen"/>
    <property type="evidence" value="ECO:0007669"/>
    <property type="project" value="InterPro"/>
</dbReference>
<dbReference type="AlphaFoldDB" id="A0A139ABH6"/>